<dbReference type="Gene3D" id="3.40.50.1000">
    <property type="entry name" value="HAD superfamily/HAD-like"/>
    <property type="match status" value="1"/>
</dbReference>
<keyword evidence="3 10" id="KW-0812">Transmembrane</keyword>
<feature type="transmembrane region" description="Helical" evidence="10">
    <location>
        <begin position="297"/>
        <end position="315"/>
    </location>
</feature>
<dbReference type="SFLD" id="SFLDF00027">
    <property type="entry name" value="p-type_atpase"/>
    <property type="match status" value="1"/>
</dbReference>
<evidence type="ECO:0000256" key="7">
    <source>
        <dbReference type="ARBA" id="ARBA00022967"/>
    </source>
</evidence>
<dbReference type="SMART" id="SM00746">
    <property type="entry name" value="TRASH"/>
    <property type="match status" value="2"/>
</dbReference>
<dbReference type="PRINTS" id="PR00119">
    <property type="entry name" value="CATATPASE"/>
</dbReference>
<dbReference type="Gene3D" id="3.40.1110.10">
    <property type="entry name" value="Calcium-transporting ATPase, cytoplasmic domain N"/>
    <property type="match status" value="1"/>
</dbReference>
<dbReference type="NCBIfam" id="TIGR01494">
    <property type="entry name" value="ATPase_P-type"/>
    <property type="match status" value="1"/>
</dbReference>
<feature type="transmembrane region" description="Helical" evidence="10">
    <location>
        <begin position="224"/>
        <end position="245"/>
    </location>
</feature>
<feature type="region of interest" description="Disordered" evidence="11">
    <location>
        <begin position="1"/>
        <end position="23"/>
    </location>
</feature>
<protein>
    <submittedName>
        <fullName evidence="13">Cu+-exporting ATPase</fullName>
    </submittedName>
</protein>
<evidence type="ECO:0000313" key="13">
    <source>
        <dbReference type="EMBL" id="MBE1508559.1"/>
    </source>
</evidence>
<feature type="domain" description="TRASH" evidence="12">
    <location>
        <begin position="88"/>
        <end position="126"/>
    </location>
</feature>
<dbReference type="RefSeq" id="WP_192732141.1">
    <property type="nucleotide sequence ID" value="NZ_BAAAVL010000010.1"/>
</dbReference>
<keyword evidence="8 10" id="KW-1133">Transmembrane helix</keyword>
<keyword evidence="4 10" id="KW-0479">Metal-binding</keyword>
<dbReference type="NCBIfam" id="TIGR01525">
    <property type="entry name" value="ATPase-IB_hvy"/>
    <property type="match status" value="1"/>
</dbReference>
<evidence type="ECO:0000256" key="11">
    <source>
        <dbReference type="SAM" id="MobiDB-lite"/>
    </source>
</evidence>
<evidence type="ECO:0000313" key="14">
    <source>
        <dbReference type="Proteomes" id="UP000620262"/>
    </source>
</evidence>
<dbReference type="PANTHER" id="PTHR43520:SF8">
    <property type="entry name" value="P-TYPE CU(+) TRANSPORTER"/>
    <property type="match status" value="1"/>
</dbReference>
<dbReference type="EMBL" id="JADBEC010000002">
    <property type="protein sequence ID" value="MBE1508559.1"/>
    <property type="molecule type" value="Genomic_DNA"/>
</dbReference>
<dbReference type="InterPro" id="IPR001757">
    <property type="entry name" value="P_typ_ATPase"/>
</dbReference>
<keyword evidence="10" id="KW-1003">Cell membrane</keyword>
<reference evidence="13 14" key="1">
    <citation type="submission" date="2020-10" db="EMBL/GenBank/DDBJ databases">
        <title>Sequencing the genomes of 1000 actinobacteria strains.</title>
        <authorList>
            <person name="Klenk H.-P."/>
        </authorList>
    </citation>
    <scope>NUCLEOTIDE SEQUENCE [LARGE SCALE GENOMIC DNA]</scope>
    <source>
        <strain evidence="13 14">DSM 7307</strain>
    </source>
</reference>
<dbReference type="InterPro" id="IPR023298">
    <property type="entry name" value="ATPase_P-typ_TM_dom_sf"/>
</dbReference>
<feature type="transmembrane region" description="Helical" evidence="10">
    <location>
        <begin position="450"/>
        <end position="472"/>
    </location>
</feature>
<dbReference type="PRINTS" id="PR00943">
    <property type="entry name" value="CUATPASE"/>
</dbReference>
<dbReference type="InterPro" id="IPR018303">
    <property type="entry name" value="ATPase_P-typ_P_site"/>
</dbReference>
<feature type="transmembrane region" description="Helical" evidence="10">
    <location>
        <begin position="192"/>
        <end position="212"/>
    </location>
</feature>
<organism evidence="13 14">
    <name type="scientific">Rhizobium viscosum</name>
    <name type="common">Arthrobacter viscosus</name>
    <dbReference type="NCBI Taxonomy" id="1673"/>
    <lineage>
        <taxon>Bacteria</taxon>
        <taxon>Pseudomonadati</taxon>
        <taxon>Pseudomonadota</taxon>
        <taxon>Alphaproteobacteria</taxon>
        <taxon>Hyphomicrobiales</taxon>
        <taxon>Rhizobiaceae</taxon>
        <taxon>Rhizobium/Agrobacterium group</taxon>
        <taxon>Rhizobium</taxon>
    </lineage>
</organism>
<dbReference type="InterPro" id="IPR059000">
    <property type="entry name" value="ATPase_P-type_domA"/>
</dbReference>
<dbReference type="InterPro" id="IPR009078">
    <property type="entry name" value="Ferritin-like_SF"/>
</dbReference>
<feature type="transmembrane region" description="Helical" evidence="10">
    <location>
        <begin position="257"/>
        <end position="277"/>
    </location>
</feature>
<dbReference type="Proteomes" id="UP000620262">
    <property type="component" value="Unassembled WGS sequence"/>
</dbReference>
<dbReference type="SUPFAM" id="SSF81665">
    <property type="entry name" value="Calcium ATPase, transmembrane domain M"/>
    <property type="match status" value="1"/>
</dbReference>
<feature type="transmembrane region" description="Helical" evidence="10">
    <location>
        <begin position="794"/>
        <end position="816"/>
    </location>
</feature>
<dbReference type="Pfam" id="PF00702">
    <property type="entry name" value="Hydrolase"/>
    <property type="match status" value="1"/>
</dbReference>
<comment type="caution">
    <text evidence="13">The sequence shown here is derived from an EMBL/GenBank/DDBJ whole genome shotgun (WGS) entry which is preliminary data.</text>
</comment>
<dbReference type="InterPro" id="IPR023214">
    <property type="entry name" value="HAD_sf"/>
</dbReference>
<dbReference type="PANTHER" id="PTHR43520">
    <property type="entry name" value="ATP7, ISOFORM B"/>
    <property type="match status" value="1"/>
</dbReference>
<comment type="similarity">
    <text evidence="2 10">Belongs to the cation transport ATPase (P-type) (TC 3.A.3) family. Type IB subfamily.</text>
</comment>
<dbReference type="SFLD" id="SFLDG00002">
    <property type="entry name" value="C1.7:_P-type_atpase_like"/>
    <property type="match status" value="1"/>
</dbReference>
<keyword evidence="6 10" id="KW-0067">ATP-binding</keyword>
<dbReference type="Pfam" id="PF04945">
    <property type="entry name" value="YHS"/>
    <property type="match status" value="2"/>
</dbReference>
<evidence type="ECO:0000256" key="8">
    <source>
        <dbReference type="ARBA" id="ARBA00022989"/>
    </source>
</evidence>
<feature type="transmembrane region" description="Helical" evidence="10">
    <location>
        <begin position="822"/>
        <end position="841"/>
    </location>
</feature>
<keyword evidence="14" id="KW-1185">Reference proteome</keyword>
<dbReference type="InterPro" id="IPR011017">
    <property type="entry name" value="TRASH_dom"/>
</dbReference>
<evidence type="ECO:0000256" key="3">
    <source>
        <dbReference type="ARBA" id="ARBA00022692"/>
    </source>
</evidence>
<dbReference type="InterPro" id="IPR036412">
    <property type="entry name" value="HAD-like_sf"/>
</dbReference>
<dbReference type="Gene3D" id="1.10.620.20">
    <property type="entry name" value="Ribonucleotide Reductase, subunit A"/>
    <property type="match status" value="2"/>
</dbReference>
<name>A0ABR9IZD7_RHIVS</name>
<feature type="transmembrane region" description="Helical" evidence="10">
    <location>
        <begin position="478"/>
        <end position="501"/>
    </location>
</feature>
<dbReference type="InterPro" id="IPR044492">
    <property type="entry name" value="P_typ_ATPase_HD_dom"/>
</dbReference>
<evidence type="ECO:0000256" key="5">
    <source>
        <dbReference type="ARBA" id="ARBA00022741"/>
    </source>
</evidence>
<feature type="compositionally biased region" description="Basic residues" evidence="11">
    <location>
        <begin position="1"/>
        <end position="21"/>
    </location>
</feature>
<dbReference type="InterPro" id="IPR007029">
    <property type="entry name" value="YHS_dom"/>
</dbReference>
<comment type="subcellular location">
    <subcellularLocation>
        <location evidence="10">Cell membrane</location>
    </subcellularLocation>
    <subcellularLocation>
        <location evidence="1">Endomembrane system</location>
        <topology evidence="1">Multi-pass membrane protein</topology>
    </subcellularLocation>
</comment>
<keyword evidence="5 10" id="KW-0547">Nucleotide-binding</keyword>
<evidence type="ECO:0000256" key="6">
    <source>
        <dbReference type="ARBA" id="ARBA00022840"/>
    </source>
</evidence>
<dbReference type="PROSITE" id="PS00154">
    <property type="entry name" value="ATPASE_E1_E2"/>
    <property type="match status" value="1"/>
</dbReference>
<accession>A0ABR9IZD7</accession>
<dbReference type="SUPFAM" id="SSF81653">
    <property type="entry name" value="Calcium ATPase, transduction domain A"/>
    <property type="match status" value="1"/>
</dbReference>
<evidence type="ECO:0000259" key="12">
    <source>
        <dbReference type="SMART" id="SM00746"/>
    </source>
</evidence>
<sequence>MDNKHDHHHDHHEHGHGHHHHGDGTHCGCGQDEKVEDMVVRDAVCGMTVDPNAGKPSLDFEGHTYHFCSDSCRKKFEAAPQDYLTAKDPVCGMTVNRTNAKHFLKHEGEKFYFCSAGCKAKFEADPETYRHGKKPVAAAMPKGTLYTCPMHPEVVSDHPGDCPKCGMALEPMGIPPEDEGPNPELVDFIRRLWVSAVLSIPLLILTMGPMVGLSWPREALGEPLASYVELLLATPVVLWAALPFFRRAWASVVNRSPNMWTLIGLGVGTAYLYSVVATLAPDLFPHSFTGHGGAVPVYFEAAAVIVALVFVGQVLELKARERTGSAIRALLDLAPKTARRIDADGSERDVPVDEIQAGDRLRVRPGERVPVDGSVTEGQSTVDESMITGEPLPVEKVNGDALTGGTMNKNGALIMTAEKVGADTTLSRIVDMVAKAQRSRAPIQGAVDRVSAIFVPAVVAAAIAAFLVWSFVGPEPRLANALLAAVAVLIIACPCALGLATPMSIMIATGRGAQEGVLIKDAEALERFSKVDTLIVDKTGTLTEGKPKLTDVVALGSIDEKHLLALAASLERGSEHPLAEAIVTGAEERGLTFQEVAGFEAKTGKGVMGTVGSTSVALGNAALLADLGIDPAALLDQTEALRGEGKTVMFVVLEGTLAGLVAVADRVKPTTAAAIKALHDSGLKIIMATGDNERTARAVAESLGIDEVRADVLPEDKKALVDELRAKGAVIAMAGDGVNDAPALAAADVGIAMGTGADVAMESAGITLVKGDLNGIVRARRLAGATMRNIRQNLGFAFGYNALGIPVAAGVLYPIFGLLLSPMIAAAAMSLSSVSVIGNALRLRVEKL</sequence>
<dbReference type="SUPFAM" id="SSF56784">
    <property type="entry name" value="HAD-like"/>
    <property type="match status" value="1"/>
</dbReference>
<keyword evidence="7" id="KW-1278">Translocase</keyword>
<evidence type="ECO:0000256" key="1">
    <source>
        <dbReference type="ARBA" id="ARBA00004127"/>
    </source>
</evidence>
<dbReference type="SFLD" id="SFLDS00003">
    <property type="entry name" value="Haloacid_Dehalogenase"/>
    <property type="match status" value="1"/>
</dbReference>
<dbReference type="Pfam" id="PF19335">
    <property type="entry name" value="HMBD"/>
    <property type="match status" value="1"/>
</dbReference>
<dbReference type="InterPro" id="IPR023299">
    <property type="entry name" value="ATPase_P-typ_cyto_dom_N"/>
</dbReference>
<proteinExistence type="inferred from homology"/>
<dbReference type="Gene3D" id="2.70.150.10">
    <property type="entry name" value="Calcium-transporting ATPase, cytoplasmic transduction domain A"/>
    <property type="match status" value="1"/>
</dbReference>
<evidence type="ECO:0000256" key="4">
    <source>
        <dbReference type="ARBA" id="ARBA00022723"/>
    </source>
</evidence>
<dbReference type="InterPro" id="IPR027256">
    <property type="entry name" value="P-typ_ATPase_IB"/>
</dbReference>
<dbReference type="Pfam" id="PF00122">
    <property type="entry name" value="E1-E2_ATPase"/>
    <property type="match status" value="1"/>
</dbReference>
<dbReference type="InterPro" id="IPR045800">
    <property type="entry name" value="HMBD"/>
</dbReference>
<dbReference type="InterPro" id="IPR012348">
    <property type="entry name" value="RNR-like"/>
</dbReference>
<dbReference type="SUPFAM" id="SSF47240">
    <property type="entry name" value="Ferritin-like"/>
    <property type="match status" value="2"/>
</dbReference>
<dbReference type="CDD" id="cd02094">
    <property type="entry name" value="P-type_ATPase_Cu-like"/>
    <property type="match status" value="1"/>
</dbReference>
<feature type="domain" description="TRASH" evidence="12">
    <location>
        <begin position="42"/>
        <end position="80"/>
    </location>
</feature>
<keyword evidence="9 10" id="KW-0472">Membrane</keyword>
<gene>
    <name evidence="13" type="ORF">H4W29_005804</name>
</gene>
<dbReference type="NCBIfam" id="TIGR01511">
    <property type="entry name" value="ATPase-IB1_Cu"/>
    <property type="match status" value="1"/>
</dbReference>
<dbReference type="InterPro" id="IPR008250">
    <property type="entry name" value="ATPase_P-typ_transduc_dom_A_sf"/>
</dbReference>
<evidence type="ECO:0000256" key="10">
    <source>
        <dbReference type="RuleBase" id="RU362081"/>
    </source>
</evidence>
<evidence type="ECO:0000256" key="2">
    <source>
        <dbReference type="ARBA" id="ARBA00006024"/>
    </source>
</evidence>
<evidence type="ECO:0000256" key="9">
    <source>
        <dbReference type="ARBA" id="ARBA00023136"/>
    </source>
</evidence>